<dbReference type="InterPro" id="IPR037221">
    <property type="entry name" value="H-type_lectin_dom_sf"/>
</dbReference>
<dbReference type="Proteomes" id="UP000436468">
    <property type="component" value="Unassembled WGS sequence"/>
</dbReference>
<dbReference type="GO" id="GO:0007155">
    <property type="term" value="P:cell adhesion"/>
    <property type="evidence" value="ECO:0007669"/>
    <property type="project" value="InterPro"/>
</dbReference>
<keyword evidence="3" id="KW-1185">Reference proteome</keyword>
<sequence>MGDCPHHRSTEEFIMETIAGIATLGSSAAGSLVPEGGTKGTYKYAVTFGTPFPKAPVVVATPLQGTNYTGNIADTFGIAVTAVTEKGFTVNVNRLDALNGGWDQNLRLQYIASL</sequence>
<dbReference type="SUPFAM" id="SSF141086">
    <property type="entry name" value="Agglutinin HPA-like"/>
    <property type="match status" value="1"/>
</dbReference>
<dbReference type="Pfam" id="PF09458">
    <property type="entry name" value="H_lectin"/>
    <property type="match status" value="1"/>
</dbReference>
<evidence type="ECO:0000313" key="2">
    <source>
        <dbReference type="EMBL" id="MVT68746.1"/>
    </source>
</evidence>
<accession>A0A844SS61</accession>
<comment type="caution">
    <text evidence="2">The sequence shown here is derived from an EMBL/GenBank/DDBJ whole genome shotgun (WGS) entry which is preliminary data.</text>
</comment>
<dbReference type="EMBL" id="WQNF01000023">
    <property type="protein sequence ID" value="MVT68746.1"/>
    <property type="molecule type" value="Genomic_DNA"/>
</dbReference>
<evidence type="ECO:0000313" key="3">
    <source>
        <dbReference type="Proteomes" id="UP000436468"/>
    </source>
</evidence>
<dbReference type="AlphaFoldDB" id="A0A844SS61"/>
<protein>
    <recommendedName>
        <fullName evidence="1">H-type lectin domain-containing protein</fullName>
    </recommendedName>
</protein>
<dbReference type="GO" id="GO:0030246">
    <property type="term" value="F:carbohydrate binding"/>
    <property type="evidence" value="ECO:0007669"/>
    <property type="project" value="InterPro"/>
</dbReference>
<organism evidence="2 3">
    <name type="scientific">Bradyrhizobium pachyrhizi</name>
    <dbReference type="NCBI Taxonomy" id="280333"/>
    <lineage>
        <taxon>Bacteria</taxon>
        <taxon>Pseudomonadati</taxon>
        <taxon>Pseudomonadota</taxon>
        <taxon>Alphaproteobacteria</taxon>
        <taxon>Hyphomicrobiales</taxon>
        <taxon>Nitrobacteraceae</taxon>
        <taxon>Bradyrhizobium</taxon>
    </lineage>
</organism>
<reference evidence="2 3" key="1">
    <citation type="submission" date="2019-12" db="EMBL/GenBank/DDBJ databases">
        <title>Draft genome sequences Bradyrhizobium cajani AMBPC1010, Bradyrhizobium pachyrhizi AMBPC1040 and Bradyrhizobium yuanmingense ALSPC3051, three plant growth promoting strains isolated from nodules of Cajanus cajan L. in Dominican Republic.</title>
        <authorList>
            <person name="Flores-Felix J.D."/>
            <person name="Araujo J."/>
            <person name="Diaz-Alcantara C."/>
            <person name="Gonzalez-Andres F."/>
            <person name="Velazquez E."/>
        </authorList>
    </citation>
    <scope>NUCLEOTIDE SEQUENCE [LARGE SCALE GENOMIC DNA]</scope>
    <source>
        <strain evidence="2 3">1040</strain>
    </source>
</reference>
<evidence type="ECO:0000259" key="1">
    <source>
        <dbReference type="Pfam" id="PF09458"/>
    </source>
</evidence>
<dbReference type="Gene3D" id="2.60.40.2080">
    <property type="match status" value="1"/>
</dbReference>
<name>A0A844SS61_9BRAD</name>
<gene>
    <name evidence="2" type="ORF">GPL21_26975</name>
</gene>
<dbReference type="InterPro" id="IPR019019">
    <property type="entry name" value="H-type_lectin_domain"/>
</dbReference>
<proteinExistence type="predicted"/>
<feature type="domain" description="H-type lectin" evidence="1">
    <location>
        <begin position="45"/>
        <end position="95"/>
    </location>
</feature>